<name>A0ACC1Z2Z6_MELAZ</name>
<evidence type="ECO:0000313" key="1">
    <source>
        <dbReference type="EMBL" id="KAJ4730137.1"/>
    </source>
</evidence>
<evidence type="ECO:0000313" key="2">
    <source>
        <dbReference type="Proteomes" id="UP001164539"/>
    </source>
</evidence>
<organism evidence="1 2">
    <name type="scientific">Melia azedarach</name>
    <name type="common">Chinaberry tree</name>
    <dbReference type="NCBI Taxonomy" id="155640"/>
    <lineage>
        <taxon>Eukaryota</taxon>
        <taxon>Viridiplantae</taxon>
        <taxon>Streptophyta</taxon>
        <taxon>Embryophyta</taxon>
        <taxon>Tracheophyta</taxon>
        <taxon>Spermatophyta</taxon>
        <taxon>Magnoliopsida</taxon>
        <taxon>eudicotyledons</taxon>
        <taxon>Gunneridae</taxon>
        <taxon>Pentapetalae</taxon>
        <taxon>rosids</taxon>
        <taxon>malvids</taxon>
        <taxon>Sapindales</taxon>
        <taxon>Meliaceae</taxon>
        <taxon>Melia</taxon>
    </lineage>
</organism>
<comment type="caution">
    <text evidence="1">The sequence shown here is derived from an EMBL/GenBank/DDBJ whole genome shotgun (WGS) entry which is preliminary data.</text>
</comment>
<keyword evidence="2" id="KW-1185">Reference proteome</keyword>
<protein>
    <submittedName>
        <fullName evidence="1">Uncharacterized protein</fullName>
    </submittedName>
</protein>
<accession>A0ACC1Z2Z6</accession>
<reference evidence="1 2" key="1">
    <citation type="journal article" date="2023" name="Science">
        <title>Complex scaffold remodeling in plant triterpene biosynthesis.</title>
        <authorList>
            <person name="De La Pena R."/>
            <person name="Hodgson H."/>
            <person name="Liu J.C."/>
            <person name="Stephenson M.J."/>
            <person name="Martin A.C."/>
            <person name="Owen C."/>
            <person name="Harkess A."/>
            <person name="Leebens-Mack J."/>
            <person name="Jimenez L.E."/>
            <person name="Osbourn A."/>
            <person name="Sattely E.S."/>
        </authorList>
    </citation>
    <scope>NUCLEOTIDE SEQUENCE [LARGE SCALE GENOMIC DNA]</scope>
    <source>
        <strain evidence="2">cv. JPN11</strain>
        <tissue evidence="1">Leaf</tissue>
    </source>
</reference>
<gene>
    <name evidence="1" type="ORF">OWV82_002810</name>
</gene>
<dbReference type="EMBL" id="CM051394">
    <property type="protein sequence ID" value="KAJ4730137.1"/>
    <property type="molecule type" value="Genomic_DNA"/>
</dbReference>
<dbReference type="Proteomes" id="UP001164539">
    <property type="component" value="Chromosome 1"/>
</dbReference>
<proteinExistence type="predicted"/>
<sequence length="319" mass="35081">MALQAGVSTSKVLVLFGAGLTGSIVLRSGRLSEIISQLQELLKGVDEVESSPFKYDSSLLLAQIQQLSKEIKELSLSSPITIFNGDSSSSGSYSSYLVPAAALGAMGYCYMWWKGWSFSDVMFVTKHNMANAVATVSKQLEHVSEALASTKKHLSKRLENLDWKLEEQMETSKHIANNVNEMKSNISQIGFDIEMIHQMVAGMEGKLELLESKQDVANSGLLYLCHVAGDVKHALTKPFQEVNAQLTDHSSVTYEDKSLKGLQFLAEAKESPGIEKSITSTKKIDHANYFGKKVSATKTRIHRSYPVGISVTDLLRPDM</sequence>